<gene>
    <name evidence="1" type="ORF">KQX54_020622</name>
</gene>
<dbReference type="Proteomes" id="UP000826195">
    <property type="component" value="Unassembled WGS sequence"/>
</dbReference>
<name>A0AAV7I1N4_COTGL</name>
<comment type="caution">
    <text evidence="1">The sequence shown here is derived from an EMBL/GenBank/DDBJ whole genome shotgun (WGS) entry which is preliminary data.</text>
</comment>
<keyword evidence="2" id="KW-1185">Reference proteome</keyword>
<reference evidence="1 2" key="1">
    <citation type="journal article" date="2021" name="J. Hered.">
        <title>A chromosome-level genome assembly of the parasitoid wasp, Cotesia glomerata (Hymenoptera: Braconidae).</title>
        <authorList>
            <person name="Pinto B.J."/>
            <person name="Weis J.J."/>
            <person name="Gamble T."/>
            <person name="Ode P.J."/>
            <person name="Paul R."/>
            <person name="Zaspel J.M."/>
        </authorList>
    </citation>
    <scope>NUCLEOTIDE SEQUENCE [LARGE SCALE GENOMIC DNA]</scope>
    <source>
        <strain evidence="1">CgM1</strain>
    </source>
</reference>
<organism evidence="1 2">
    <name type="scientific">Cotesia glomerata</name>
    <name type="common">Lepidopteran parasitic wasp</name>
    <name type="synonym">Apanteles glomeratus</name>
    <dbReference type="NCBI Taxonomy" id="32391"/>
    <lineage>
        <taxon>Eukaryota</taxon>
        <taxon>Metazoa</taxon>
        <taxon>Ecdysozoa</taxon>
        <taxon>Arthropoda</taxon>
        <taxon>Hexapoda</taxon>
        <taxon>Insecta</taxon>
        <taxon>Pterygota</taxon>
        <taxon>Neoptera</taxon>
        <taxon>Endopterygota</taxon>
        <taxon>Hymenoptera</taxon>
        <taxon>Apocrita</taxon>
        <taxon>Ichneumonoidea</taxon>
        <taxon>Braconidae</taxon>
        <taxon>Microgastrinae</taxon>
        <taxon>Cotesia</taxon>
    </lineage>
</organism>
<protein>
    <submittedName>
        <fullName evidence="1">Uncharacterized protein</fullName>
    </submittedName>
</protein>
<accession>A0AAV7I1N4</accession>
<dbReference type="AlphaFoldDB" id="A0AAV7I1N4"/>
<evidence type="ECO:0000313" key="1">
    <source>
        <dbReference type="EMBL" id="KAH0540943.1"/>
    </source>
</evidence>
<evidence type="ECO:0000313" key="2">
    <source>
        <dbReference type="Proteomes" id="UP000826195"/>
    </source>
</evidence>
<sequence>MLHCPSVLVANVPRRTDTKFRDPLVFVNIRLTTGTNRPGWYALSNFGIGGRILGMVGDFLHIKAFGLEGFELFFWERSLKFEVSLILHLEFLYPIIVSRLVPHISRLFTELSSDRQEEQNRARFFPILSDVFRINANHTGKLKLFTVLCSPYVFHADRMPFASKIQLSLALAVYQLCVTSVVHLASRAWISHKTQGSRHKLGECARQMRMRGGYYGQHPYGCTLICTWVRTENREPTTGHMYPFLQHPT</sequence>
<proteinExistence type="predicted"/>
<dbReference type="EMBL" id="JAHXZJ010002609">
    <property type="protein sequence ID" value="KAH0540943.1"/>
    <property type="molecule type" value="Genomic_DNA"/>
</dbReference>